<reference evidence="1" key="1">
    <citation type="journal article" date="2014" name="Microbiology">
        <title>A 2,4-dichlorophenoxyacetic acid degradation plasmid pM7012 discloses distribution of an unclassified megaplasmid group across bacterial species.</title>
        <authorList>
            <person name="Sakai Y."/>
            <person name="Ogawa N."/>
            <person name="Shimomura Y."/>
            <person name="Fujii T."/>
        </authorList>
    </citation>
    <scope>NUCLEOTIDE SEQUENCE</scope>
    <source>
        <strain evidence="1">M701</strain>
    </source>
</reference>
<dbReference type="EMBL" id="AB853026">
    <property type="protein sequence ID" value="BAO19280.1"/>
    <property type="molecule type" value="Genomic_DNA"/>
</dbReference>
<name>V5YNW1_9BURK</name>
<dbReference type="Pfam" id="PF12694">
    <property type="entry name" value="cpYpsA"/>
    <property type="match status" value="1"/>
</dbReference>
<accession>V5YNW1</accession>
<dbReference type="RefSeq" id="WP_023842820.1">
    <property type="nucleotide sequence ID" value="NC_022995.1"/>
</dbReference>
<sequence>MLRIVEHRSQSYVPRTAVNAKSADLTAAFAVDFSTRGERLTRKLAGDDRYVALSLRDQAIDNARKLYSAVRKTACKTLNIAGNGIYTLVPAGISQTDCTLHVYDVIRKVHEYLPLERIISGGQTGIDLAGGIAGAALGLDVVMTLPAGFVQRGVHGKDMRHLESEIRDQVMEGLASLRQNRHF</sequence>
<dbReference type="Gene3D" id="3.40.50.450">
    <property type="match status" value="2"/>
</dbReference>
<reference evidence="1" key="2">
    <citation type="submission" date="2024-06" db="EMBL/GenBank/DDBJ databases">
        <authorList>
            <person name="Sakai Y."/>
            <person name="Fujii T."/>
        </authorList>
    </citation>
    <scope>NUCLEOTIDE SEQUENCE</scope>
    <source>
        <strain evidence="1">M701</strain>
        <plasmid evidence="1">pM7012</plasmid>
    </source>
</reference>
<geneLocation type="plasmid" evidence="1">
    <name>pM7012</name>
</geneLocation>
<organism evidence="1">
    <name type="scientific">Burkholderia sp. M701</name>
    <dbReference type="NCBI Taxonomy" id="326454"/>
    <lineage>
        <taxon>Bacteria</taxon>
        <taxon>Pseudomonadati</taxon>
        <taxon>Pseudomonadota</taxon>
        <taxon>Betaproteobacteria</taxon>
        <taxon>Burkholderiales</taxon>
        <taxon>Burkholderiaceae</taxon>
        <taxon>Burkholderia</taxon>
    </lineage>
</organism>
<proteinExistence type="predicted"/>
<keyword evidence="1" id="KW-0614">Plasmid</keyword>
<dbReference type="AlphaFoldDB" id="V5YNW1"/>
<protein>
    <submittedName>
        <fullName evidence="1">Uncharacterized protein</fullName>
    </submittedName>
</protein>
<dbReference type="InterPro" id="IPR024755">
    <property type="entry name" value="cpYpsA"/>
</dbReference>
<evidence type="ECO:0000313" key="1">
    <source>
        <dbReference type="EMBL" id="BAO19280.1"/>
    </source>
</evidence>